<comment type="caution">
    <text evidence="1">The sequence shown here is derived from an EMBL/GenBank/DDBJ whole genome shotgun (WGS) entry which is preliminary data.</text>
</comment>
<organism evidence="1 2">
    <name type="scientific">Russula ochroleuca</name>
    <dbReference type="NCBI Taxonomy" id="152965"/>
    <lineage>
        <taxon>Eukaryota</taxon>
        <taxon>Fungi</taxon>
        <taxon>Dikarya</taxon>
        <taxon>Basidiomycota</taxon>
        <taxon>Agaricomycotina</taxon>
        <taxon>Agaricomycetes</taxon>
        <taxon>Russulales</taxon>
        <taxon>Russulaceae</taxon>
        <taxon>Russula</taxon>
    </lineage>
</organism>
<dbReference type="OrthoDB" id="3208495at2759"/>
<dbReference type="AlphaFoldDB" id="A0A9P5N599"/>
<sequence>MKQNAWIRLTPYAALQETVTKSYHFSSFQEFWQPSPDACPECIWSELYTADAFITEHEKIQSRPQDGGLENVIVGLMLWSNSMHLTSFGNASLWPIYLYIGNLSKYTCAKPTTFSAHHVAYIPKIVDMVSNFYLQVFDKSPSDNILTHCKRELFQSIWMILLDNDFMDAYINGLMAECADGISR</sequence>
<accession>A0A9P5N599</accession>
<name>A0A9P5N599_9AGAM</name>
<evidence type="ECO:0000313" key="2">
    <source>
        <dbReference type="Proteomes" id="UP000759537"/>
    </source>
</evidence>
<evidence type="ECO:0000313" key="1">
    <source>
        <dbReference type="EMBL" id="KAF8486978.1"/>
    </source>
</evidence>
<dbReference type="Pfam" id="PF18759">
    <property type="entry name" value="Plavaka"/>
    <property type="match status" value="1"/>
</dbReference>
<dbReference type="EMBL" id="WHVB01000001">
    <property type="protein sequence ID" value="KAF8486978.1"/>
    <property type="molecule type" value="Genomic_DNA"/>
</dbReference>
<protein>
    <submittedName>
        <fullName evidence="1">Uncharacterized protein</fullName>
    </submittedName>
</protein>
<dbReference type="InterPro" id="IPR041078">
    <property type="entry name" value="Plavaka"/>
</dbReference>
<reference evidence="1" key="1">
    <citation type="submission" date="2019-10" db="EMBL/GenBank/DDBJ databases">
        <authorList>
            <consortium name="DOE Joint Genome Institute"/>
            <person name="Kuo A."/>
            <person name="Miyauchi S."/>
            <person name="Kiss E."/>
            <person name="Drula E."/>
            <person name="Kohler A."/>
            <person name="Sanchez-Garcia M."/>
            <person name="Andreopoulos B."/>
            <person name="Barry K.W."/>
            <person name="Bonito G."/>
            <person name="Buee M."/>
            <person name="Carver A."/>
            <person name="Chen C."/>
            <person name="Cichocki N."/>
            <person name="Clum A."/>
            <person name="Culley D."/>
            <person name="Crous P.W."/>
            <person name="Fauchery L."/>
            <person name="Girlanda M."/>
            <person name="Hayes R."/>
            <person name="Keri Z."/>
            <person name="LaButti K."/>
            <person name="Lipzen A."/>
            <person name="Lombard V."/>
            <person name="Magnuson J."/>
            <person name="Maillard F."/>
            <person name="Morin E."/>
            <person name="Murat C."/>
            <person name="Nolan M."/>
            <person name="Ohm R."/>
            <person name="Pangilinan J."/>
            <person name="Pereira M."/>
            <person name="Perotto S."/>
            <person name="Peter M."/>
            <person name="Riley R."/>
            <person name="Sitrit Y."/>
            <person name="Stielow B."/>
            <person name="Szollosi G."/>
            <person name="Zifcakova L."/>
            <person name="Stursova M."/>
            <person name="Spatafora J.W."/>
            <person name="Tedersoo L."/>
            <person name="Vaario L.-M."/>
            <person name="Yamada A."/>
            <person name="Yan M."/>
            <person name="Wang P."/>
            <person name="Xu J."/>
            <person name="Bruns T."/>
            <person name="Baldrian P."/>
            <person name="Vilgalys R."/>
            <person name="Henrissat B."/>
            <person name="Grigoriev I.V."/>
            <person name="Hibbett D."/>
            <person name="Nagy L.G."/>
            <person name="Martin F.M."/>
        </authorList>
    </citation>
    <scope>NUCLEOTIDE SEQUENCE</scope>
    <source>
        <strain evidence="1">Prilba</strain>
    </source>
</reference>
<reference evidence="1" key="2">
    <citation type="journal article" date="2020" name="Nat. Commun.">
        <title>Large-scale genome sequencing of mycorrhizal fungi provides insights into the early evolution of symbiotic traits.</title>
        <authorList>
            <person name="Miyauchi S."/>
            <person name="Kiss E."/>
            <person name="Kuo A."/>
            <person name="Drula E."/>
            <person name="Kohler A."/>
            <person name="Sanchez-Garcia M."/>
            <person name="Morin E."/>
            <person name="Andreopoulos B."/>
            <person name="Barry K.W."/>
            <person name="Bonito G."/>
            <person name="Buee M."/>
            <person name="Carver A."/>
            <person name="Chen C."/>
            <person name="Cichocki N."/>
            <person name="Clum A."/>
            <person name="Culley D."/>
            <person name="Crous P.W."/>
            <person name="Fauchery L."/>
            <person name="Girlanda M."/>
            <person name="Hayes R.D."/>
            <person name="Keri Z."/>
            <person name="LaButti K."/>
            <person name="Lipzen A."/>
            <person name="Lombard V."/>
            <person name="Magnuson J."/>
            <person name="Maillard F."/>
            <person name="Murat C."/>
            <person name="Nolan M."/>
            <person name="Ohm R.A."/>
            <person name="Pangilinan J."/>
            <person name="Pereira M.F."/>
            <person name="Perotto S."/>
            <person name="Peter M."/>
            <person name="Pfister S."/>
            <person name="Riley R."/>
            <person name="Sitrit Y."/>
            <person name="Stielow J.B."/>
            <person name="Szollosi G."/>
            <person name="Zifcakova L."/>
            <person name="Stursova M."/>
            <person name="Spatafora J.W."/>
            <person name="Tedersoo L."/>
            <person name="Vaario L.M."/>
            <person name="Yamada A."/>
            <person name="Yan M."/>
            <person name="Wang P."/>
            <person name="Xu J."/>
            <person name="Bruns T."/>
            <person name="Baldrian P."/>
            <person name="Vilgalys R."/>
            <person name="Dunand C."/>
            <person name="Henrissat B."/>
            <person name="Grigoriev I.V."/>
            <person name="Hibbett D."/>
            <person name="Nagy L.G."/>
            <person name="Martin F.M."/>
        </authorList>
    </citation>
    <scope>NUCLEOTIDE SEQUENCE</scope>
    <source>
        <strain evidence="1">Prilba</strain>
    </source>
</reference>
<proteinExistence type="predicted"/>
<dbReference type="Proteomes" id="UP000759537">
    <property type="component" value="Unassembled WGS sequence"/>
</dbReference>
<keyword evidence="2" id="KW-1185">Reference proteome</keyword>
<gene>
    <name evidence="1" type="ORF">DFH94DRAFT_791119</name>
</gene>